<gene>
    <name evidence="4" type="ORF">FOA43_000982</name>
</gene>
<dbReference type="AlphaFoldDB" id="A0A875S1E2"/>
<dbReference type="FunFam" id="1.10.8.10:FF:000064">
    <property type="entry name" value="Similar to CUE domain-containing protein"/>
    <property type="match status" value="1"/>
</dbReference>
<dbReference type="OrthoDB" id="9942608at2759"/>
<feature type="region of interest" description="Disordered" evidence="2">
    <location>
        <begin position="88"/>
        <end position="116"/>
    </location>
</feature>
<dbReference type="GO" id="GO:0043130">
    <property type="term" value="F:ubiquitin binding"/>
    <property type="evidence" value="ECO:0007669"/>
    <property type="project" value="InterPro"/>
</dbReference>
<accession>A0A875S1E2</accession>
<dbReference type="InterPro" id="IPR041807">
    <property type="entry name" value="Cue5/Don1_CUE"/>
</dbReference>
<dbReference type="GO" id="GO:0005737">
    <property type="term" value="C:cytoplasm"/>
    <property type="evidence" value="ECO:0007669"/>
    <property type="project" value="TreeGrafter"/>
</dbReference>
<dbReference type="KEGG" id="bnn:FOA43_000982"/>
<feature type="compositionally biased region" description="Basic and acidic residues" evidence="2">
    <location>
        <begin position="315"/>
        <end position="331"/>
    </location>
</feature>
<dbReference type="PANTHER" id="PTHR16461">
    <property type="entry name" value="TOLL-INTERACTING PROTEIN"/>
    <property type="match status" value="1"/>
</dbReference>
<dbReference type="Proteomes" id="UP000662931">
    <property type="component" value="Chromosome 1"/>
</dbReference>
<name>A0A875S1E2_EENNA</name>
<dbReference type="Gene3D" id="1.10.8.10">
    <property type="entry name" value="DNA helicase RuvA subunit, C-terminal domain"/>
    <property type="match status" value="1"/>
</dbReference>
<proteinExistence type="predicted"/>
<reference evidence="4" key="1">
    <citation type="submission" date="2020-10" db="EMBL/GenBank/DDBJ databases">
        <authorList>
            <person name="Roach M.J.R."/>
        </authorList>
    </citation>
    <scope>NUCLEOTIDE SEQUENCE</scope>
    <source>
        <strain evidence="4">CBS 1945</strain>
    </source>
</reference>
<dbReference type="Pfam" id="PF02845">
    <property type="entry name" value="CUE"/>
    <property type="match status" value="1"/>
</dbReference>
<dbReference type="PROSITE" id="PS51140">
    <property type="entry name" value="CUE"/>
    <property type="match status" value="1"/>
</dbReference>
<feature type="compositionally biased region" description="Polar residues" evidence="2">
    <location>
        <begin position="280"/>
        <end position="292"/>
    </location>
</feature>
<dbReference type="SMART" id="SM00546">
    <property type="entry name" value="CUE"/>
    <property type="match status" value="1"/>
</dbReference>
<dbReference type="GeneID" id="62194383"/>
<feature type="region of interest" description="Disordered" evidence="2">
    <location>
        <begin position="1"/>
        <end position="41"/>
    </location>
</feature>
<sequence length="331" mass="36718">MSESEVTTDPKVVEDVKEEVEAKKGVDAAAPPMPKRPISPTEKVIQDLRDAFPGLEDKYLKMALIASQGQLDPAFNALLFLSDPNSDIHVPSPHSGPDENEKVSAMKAQSSRQRQLETDEAFARRLAREYQHVGKSHRNHSSVSTGDANHKTIPAWAKDDDDELDDLYNSLSKNVETARNKFGNWMDNLAKKINTDGQETDTYQTHQAPTLPHRRKPQLFSAFGANQKDQPLPPVPSNDADEVGGLADRMAPIKMSDDTEPPVKEDIAENTTKDEDQKHNSSSNWTALSSVQPEPVPSDKFLVDDSEDEDEDEKPEPSQEEKPKKSDALSS</sequence>
<keyword evidence="5" id="KW-1185">Reference proteome</keyword>
<keyword evidence="1" id="KW-0833">Ubl conjugation pathway</keyword>
<evidence type="ECO:0000259" key="3">
    <source>
        <dbReference type="PROSITE" id="PS51140"/>
    </source>
</evidence>
<feature type="compositionally biased region" description="Basic and acidic residues" evidence="2">
    <location>
        <begin position="11"/>
        <end position="26"/>
    </location>
</feature>
<dbReference type="InterPro" id="IPR003892">
    <property type="entry name" value="CUE"/>
</dbReference>
<protein>
    <recommendedName>
        <fullName evidence="3">CUE domain-containing protein</fullName>
    </recommendedName>
</protein>
<feature type="region of interest" description="Disordered" evidence="2">
    <location>
        <begin position="225"/>
        <end position="331"/>
    </location>
</feature>
<evidence type="ECO:0000256" key="1">
    <source>
        <dbReference type="ARBA" id="ARBA00022786"/>
    </source>
</evidence>
<evidence type="ECO:0000256" key="2">
    <source>
        <dbReference type="SAM" id="MobiDB-lite"/>
    </source>
</evidence>
<feature type="compositionally biased region" description="Acidic residues" evidence="2">
    <location>
        <begin position="304"/>
        <end position="314"/>
    </location>
</feature>
<dbReference type="RefSeq" id="XP_038777234.1">
    <property type="nucleotide sequence ID" value="XM_038921306.1"/>
</dbReference>
<evidence type="ECO:0000313" key="5">
    <source>
        <dbReference type="Proteomes" id="UP000662931"/>
    </source>
</evidence>
<feature type="compositionally biased region" description="Basic and acidic residues" evidence="2">
    <location>
        <begin position="255"/>
        <end position="279"/>
    </location>
</feature>
<dbReference type="GO" id="GO:0031624">
    <property type="term" value="F:ubiquitin conjugating enzyme binding"/>
    <property type="evidence" value="ECO:0007669"/>
    <property type="project" value="TreeGrafter"/>
</dbReference>
<dbReference type="GO" id="GO:0006511">
    <property type="term" value="P:ubiquitin-dependent protein catabolic process"/>
    <property type="evidence" value="ECO:0007669"/>
    <property type="project" value="TreeGrafter"/>
</dbReference>
<dbReference type="CDD" id="cd14372">
    <property type="entry name" value="CUE_Cue5p_like"/>
    <property type="match status" value="1"/>
</dbReference>
<dbReference type="PANTHER" id="PTHR16461:SF5">
    <property type="entry name" value="TOLL-INTERACTING PROTEIN"/>
    <property type="match status" value="1"/>
</dbReference>
<dbReference type="SUPFAM" id="SSF46934">
    <property type="entry name" value="UBA-like"/>
    <property type="match status" value="1"/>
</dbReference>
<evidence type="ECO:0000313" key="4">
    <source>
        <dbReference type="EMBL" id="QPG73669.1"/>
    </source>
</evidence>
<dbReference type="EMBL" id="CP064812">
    <property type="protein sequence ID" value="QPG73669.1"/>
    <property type="molecule type" value="Genomic_DNA"/>
</dbReference>
<feature type="domain" description="CUE" evidence="3">
    <location>
        <begin position="40"/>
        <end position="83"/>
    </location>
</feature>
<dbReference type="InterPro" id="IPR009060">
    <property type="entry name" value="UBA-like_sf"/>
</dbReference>
<organism evidence="4 5">
    <name type="scientific">Eeniella nana</name>
    <name type="common">Yeast</name>
    <name type="synonym">Brettanomyces nanus</name>
    <dbReference type="NCBI Taxonomy" id="13502"/>
    <lineage>
        <taxon>Eukaryota</taxon>
        <taxon>Fungi</taxon>
        <taxon>Dikarya</taxon>
        <taxon>Ascomycota</taxon>
        <taxon>Saccharomycotina</taxon>
        <taxon>Pichiomycetes</taxon>
        <taxon>Pichiales</taxon>
        <taxon>Pichiaceae</taxon>
        <taxon>Brettanomyces</taxon>
    </lineage>
</organism>